<dbReference type="AlphaFoldDB" id="A0A0C9XH80"/>
<sequence>MWCERGVRVLCIPCGLCGWAPFASRGLGAARSPSLPTFDGNETRTFGGNETSRNHCNNVNM</sequence>
<evidence type="ECO:0000256" key="1">
    <source>
        <dbReference type="SAM" id="MobiDB-lite"/>
    </source>
</evidence>
<proteinExistence type="predicted"/>
<evidence type="ECO:0000313" key="2">
    <source>
        <dbReference type="EMBL" id="KIJ97006.1"/>
    </source>
</evidence>
<name>A0A0C9XH80_9AGAR</name>
<organism evidence="2 3">
    <name type="scientific">Laccaria amethystina LaAM-08-1</name>
    <dbReference type="NCBI Taxonomy" id="1095629"/>
    <lineage>
        <taxon>Eukaryota</taxon>
        <taxon>Fungi</taxon>
        <taxon>Dikarya</taxon>
        <taxon>Basidiomycota</taxon>
        <taxon>Agaricomycotina</taxon>
        <taxon>Agaricomycetes</taxon>
        <taxon>Agaricomycetidae</taxon>
        <taxon>Agaricales</taxon>
        <taxon>Agaricineae</taxon>
        <taxon>Hydnangiaceae</taxon>
        <taxon>Laccaria</taxon>
    </lineage>
</organism>
<keyword evidence="3" id="KW-1185">Reference proteome</keyword>
<gene>
    <name evidence="2" type="ORF">K443DRAFT_261072</name>
</gene>
<evidence type="ECO:0000313" key="3">
    <source>
        <dbReference type="Proteomes" id="UP000054477"/>
    </source>
</evidence>
<dbReference type="HOGENOM" id="CLU_2922946_0_0_1"/>
<feature type="compositionally biased region" description="Polar residues" evidence="1">
    <location>
        <begin position="43"/>
        <end position="61"/>
    </location>
</feature>
<reference evidence="2 3" key="1">
    <citation type="submission" date="2014-04" db="EMBL/GenBank/DDBJ databases">
        <authorList>
            <consortium name="DOE Joint Genome Institute"/>
            <person name="Kuo A."/>
            <person name="Kohler A."/>
            <person name="Nagy L.G."/>
            <person name="Floudas D."/>
            <person name="Copeland A."/>
            <person name="Barry K.W."/>
            <person name="Cichocki N."/>
            <person name="Veneault-Fourrey C."/>
            <person name="LaButti K."/>
            <person name="Lindquist E.A."/>
            <person name="Lipzen A."/>
            <person name="Lundell T."/>
            <person name="Morin E."/>
            <person name="Murat C."/>
            <person name="Sun H."/>
            <person name="Tunlid A."/>
            <person name="Henrissat B."/>
            <person name="Grigoriev I.V."/>
            <person name="Hibbett D.S."/>
            <person name="Martin F."/>
            <person name="Nordberg H.P."/>
            <person name="Cantor M.N."/>
            <person name="Hua S.X."/>
        </authorList>
    </citation>
    <scope>NUCLEOTIDE SEQUENCE [LARGE SCALE GENOMIC DNA]</scope>
    <source>
        <strain evidence="2 3">LaAM-08-1</strain>
    </source>
</reference>
<dbReference type="Proteomes" id="UP000054477">
    <property type="component" value="Unassembled WGS sequence"/>
</dbReference>
<accession>A0A0C9XH80</accession>
<reference evidence="3" key="2">
    <citation type="submission" date="2015-01" db="EMBL/GenBank/DDBJ databases">
        <title>Evolutionary Origins and Diversification of the Mycorrhizal Mutualists.</title>
        <authorList>
            <consortium name="DOE Joint Genome Institute"/>
            <consortium name="Mycorrhizal Genomics Consortium"/>
            <person name="Kohler A."/>
            <person name="Kuo A."/>
            <person name="Nagy L.G."/>
            <person name="Floudas D."/>
            <person name="Copeland A."/>
            <person name="Barry K.W."/>
            <person name="Cichocki N."/>
            <person name="Veneault-Fourrey C."/>
            <person name="LaButti K."/>
            <person name="Lindquist E.A."/>
            <person name="Lipzen A."/>
            <person name="Lundell T."/>
            <person name="Morin E."/>
            <person name="Murat C."/>
            <person name="Riley R."/>
            <person name="Ohm R."/>
            <person name="Sun H."/>
            <person name="Tunlid A."/>
            <person name="Henrissat B."/>
            <person name="Grigoriev I.V."/>
            <person name="Hibbett D.S."/>
            <person name="Martin F."/>
        </authorList>
    </citation>
    <scope>NUCLEOTIDE SEQUENCE [LARGE SCALE GENOMIC DNA]</scope>
    <source>
        <strain evidence="3">LaAM-08-1</strain>
    </source>
</reference>
<dbReference type="EMBL" id="KN838704">
    <property type="protein sequence ID" value="KIJ97006.1"/>
    <property type="molecule type" value="Genomic_DNA"/>
</dbReference>
<feature type="region of interest" description="Disordered" evidence="1">
    <location>
        <begin position="33"/>
        <end position="61"/>
    </location>
</feature>
<protein>
    <submittedName>
        <fullName evidence="2">Uncharacterized protein</fullName>
    </submittedName>
</protein>